<dbReference type="EMBL" id="AFZG01000015">
    <property type="protein sequence ID" value="EHL19789.1"/>
    <property type="molecule type" value="Genomic_DNA"/>
</dbReference>
<evidence type="ECO:0000313" key="2">
    <source>
        <dbReference type="Proteomes" id="UP000003379"/>
    </source>
</evidence>
<proteinExistence type="predicted"/>
<evidence type="ECO:0000313" key="1">
    <source>
        <dbReference type="EMBL" id="EHL19789.1"/>
    </source>
</evidence>
<dbReference type="RefSeq" id="WP_009529308.1">
    <property type="nucleotide sequence ID" value="NZ_JH414605.1"/>
</dbReference>
<dbReference type="AlphaFoldDB" id="G9XBD8"/>
<accession>G9XBD8</accession>
<protein>
    <recommendedName>
        <fullName evidence="3">Lj928 prophage protein</fullName>
    </recommendedName>
</protein>
<sequence>MAINKIEYSKKFQQSLDKLMLVSSTSGWMQDNAKNIQYDGGDEVKIPSIIMQGLANYDRDNGFVRGSVTLKYQTMKMTQDRGRTFSLDAMDVNESNFIATAGNVMGEFQRTQVIPEIDSYRYSKMFALLKAKTRVTEGYDPDESTILGKLEDDIAKIEDVVGTNVELVIIMSSITRKILSDSLKGARRLDIADFKQGEVITKVRVFDEKPLIITPSDRLKTAYKINDGKTTGQEAGGLVADTAAKDINWIITPKSAPIAVSKQDKIRIFEPNENQGADAWKLDYRRYHDLWIPDNKLTAMWANTK</sequence>
<dbReference type="Proteomes" id="UP000003379">
    <property type="component" value="Unassembled WGS sequence"/>
</dbReference>
<comment type="caution">
    <text evidence="1">The sequence shown here is derived from an EMBL/GenBank/DDBJ whole genome shotgun (WGS) entry which is preliminary data.</text>
</comment>
<evidence type="ECO:0008006" key="3">
    <source>
        <dbReference type="Google" id="ProtNLM"/>
    </source>
</evidence>
<gene>
    <name evidence="1" type="ORF">HMPREF9628_01305</name>
</gene>
<dbReference type="HOGENOM" id="CLU_058388_0_0_9"/>
<reference evidence="1 2" key="1">
    <citation type="submission" date="2011-08" db="EMBL/GenBank/DDBJ databases">
        <title>The Genome Sequence of Eubacteriaceae bacterium CM5.</title>
        <authorList>
            <consortium name="The Broad Institute Genome Sequencing Platform"/>
            <person name="Earl A."/>
            <person name="Ward D."/>
            <person name="Feldgarden M."/>
            <person name="Gevers D."/>
            <person name="Sizova M."/>
            <person name="Hazen A."/>
            <person name="Epstein S."/>
            <person name="Young S.K."/>
            <person name="Zeng Q."/>
            <person name="Gargeya S."/>
            <person name="Fitzgerald M."/>
            <person name="Haas B."/>
            <person name="Abouelleil A."/>
            <person name="Alvarado L."/>
            <person name="Arachchi H.M."/>
            <person name="Berlin A."/>
            <person name="Brown A."/>
            <person name="Chapman S.B."/>
            <person name="Chen Z."/>
            <person name="Dunbar C."/>
            <person name="Freedman E."/>
            <person name="Gearin G."/>
            <person name="Gellesch M."/>
            <person name="Goldberg J."/>
            <person name="Griggs A."/>
            <person name="Gujja S."/>
            <person name="Heiman D."/>
            <person name="Howarth C."/>
            <person name="Larson L."/>
            <person name="Lui A."/>
            <person name="MacDonald P.J.P."/>
            <person name="Montmayeur A."/>
            <person name="Murphy C."/>
            <person name="Neiman D."/>
            <person name="Pearson M."/>
            <person name="Priest M."/>
            <person name="Roberts A."/>
            <person name="Saif S."/>
            <person name="Shea T."/>
            <person name="Shenoy N."/>
            <person name="Sisk P."/>
            <person name="Stolte C."/>
            <person name="Sykes S."/>
            <person name="Wortman J."/>
            <person name="Nusbaum C."/>
            <person name="Birren B."/>
        </authorList>
    </citation>
    <scope>NUCLEOTIDE SEQUENCE [LARGE SCALE GENOMIC DNA]</scope>
    <source>
        <strain evidence="1 2">CM5</strain>
    </source>
</reference>
<dbReference type="PATRIC" id="fig|796940.3.peg.588"/>
<name>G9XBD8_9FIRM</name>
<organism evidence="1 2">
    <name type="scientific">Peptoanaerobacter stomatis</name>
    <dbReference type="NCBI Taxonomy" id="796937"/>
    <lineage>
        <taxon>Bacteria</taxon>
        <taxon>Bacillati</taxon>
        <taxon>Bacillota</taxon>
        <taxon>Clostridia</taxon>
        <taxon>Peptostreptococcales</taxon>
        <taxon>Filifactoraceae</taxon>
        <taxon>Peptoanaerobacter</taxon>
    </lineage>
</organism>